<name>A0A1L3MID6_9MICO</name>
<feature type="chain" id="PRO_5038296043" description="Secreted protein" evidence="2">
    <location>
        <begin position="16"/>
        <end position="151"/>
    </location>
</feature>
<feature type="compositionally biased region" description="Basic and acidic residues" evidence="1">
    <location>
        <begin position="29"/>
        <end position="42"/>
    </location>
</feature>
<organism evidence="3 5">
    <name type="scientific">Janibacter indicus</name>
    <dbReference type="NCBI Taxonomy" id="857417"/>
    <lineage>
        <taxon>Bacteria</taxon>
        <taxon>Bacillati</taxon>
        <taxon>Actinomycetota</taxon>
        <taxon>Actinomycetes</taxon>
        <taxon>Micrococcales</taxon>
        <taxon>Intrasporangiaceae</taxon>
        <taxon>Janibacter</taxon>
    </lineage>
</organism>
<evidence type="ECO:0000313" key="3">
    <source>
        <dbReference type="EMBL" id="APH02187.1"/>
    </source>
</evidence>
<dbReference type="Proteomes" id="UP000182938">
    <property type="component" value="Chromosome"/>
</dbReference>
<dbReference type="EMBL" id="CP013290">
    <property type="protein sequence ID" value="APH02187.1"/>
    <property type="molecule type" value="Genomic_DNA"/>
</dbReference>
<evidence type="ECO:0000256" key="1">
    <source>
        <dbReference type="SAM" id="MobiDB-lite"/>
    </source>
</evidence>
<dbReference type="RefSeq" id="WP_083546163.1">
    <property type="nucleotide sequence ID" value="NZ_CP013290.1"/>
</dbReference>
<dbReference type="KEGG" id="jte:ASJ30_12155"/>
<dbReference type="PROSITE" id="PS51257">
    <property type="entry name" value="PROKAR_LIPOPROTEIN"/>
    <property type="match status" value="1"/>
</dbReference>
<evidence type="ECO:0000313" key="4">
    <source>
        <dbReference type="EMBL" id="QOK22125.1"/>
    </source>
</evidence>
<reference evidence="3 5" key="1">
    <citation type="submission" date="2015-11" db="EMBL/GenBank/DDBJ databases">
        <authorList>
            <person name="Zhang Y."/>
            <person name="Guo Z."/>
        </authorList>
    </citation>
    <scope>NUCLEOTIDE SEQUENCE [LARGE SCALE GENOMIC DNA]</scope>
    <source>
        <strain evidence="3 5">YFY001</strain>
    </source>
</reference>
<protein>
    <recommendedName>
        <fullName evidence="7">Secreted protein</fullName>
    </recommendedName>
</protein>
<sequence>MRLLGLLLAALLALAGCGWGSEPEPPAEPTKRVDERGTRTDLDPLTTRFPDLGDPVSATWQSGTLGDDRTAPGPATYWIDAVVTVEPEVADSLRAQPSSDIGRDMDLVDAVADEVGDGSFAPVAVVGPDMWQVDAWVAADRDVVVVCARGG</sequence>
<reference evidence="4 6" key="2">
    <citation type="submission" date="2020-10" db="EMBL/GenBank/DDBJ databases">
        <title>Janibacter indicus TT2 genome sequence.</title>
        <authorList>
            <person name="Lee K."/>
            <person name="Ganzorig M."/>
        </authorList>
    </citation>
    <scope>NUCLEOTIDE SEQUENCE [LARGE SCALE GENOMIC DNA]</scope>
    <source>
        <strain evidence="4 6">TT2</strain>
    </source>
</reference>
<feature type="region of interest" description="Disordered" evidence="1">
    <location>
        <begin position="18"/>
        <end position="72"/>
    </location>
</feature>
<dbReference type="AlphaFoldDB" id="A0A1L3MID6"/>
<feature type="signal peptide" evidence="2">
    <location>
        <begin position="1"/>
        <end position="15"/>
    </location>
</feature>
<keyword evidence="5" id="KW-1185">Reference proteome</keyword>
<dbReference type="Proteomes" id="UP000593998">
    <property type="component" value="Chromosome"/>
</dbReference>
<gene>
    <name evidence="3" type="ORF">ASJ30_12155</name>
    <name evidence="4" type="ORF">IGS73_13605</name>
</gene>
<evidence type="ECO:0000256" key="2">
    <source>
        <dbReference type="SAM" id="SignalP"/>
    </source>
</evidence>
<proteinExistence type="predicted"/>
<evidence type="ECO:0000313" key="6">
    <source>
        <dbReference type="Proteomes" id="UP000593998"/>
    </source>
</evidence>
<evidence type="ECO:0008006" key="7">
    <source>
        <dbReference type="Google" id="ProtNLM"/>
    </source>
</evidence>
<evidence type="ECO:0000313" key="5">
    <source>
        <dbReference type="Proteomes" id="UP000182938"/>
    </source>
</evidence>
<dbReference type="EMBL" id="CP062789">
    <property type="protein sequence ID" value="QOK22125.1"/>
    <property type="molecule type" value="Genomic_DNA"/>
</dbReference>
<keyword evidence="2" id="KW-0732">Signal</keyword>
<accession>A0A1L3MID6</accession>